<reference evidence="3 4" key="1">
    <citation type="journal article" date="2024" name="IMA Fungus">
        <title>IMA Genome - F19 : A genome assembly and annotation guide to empower mycologists, including annotated draft genome sequences of Ceratocystis pirilliformis, Diaporthe australafricana, Fusarium ophioides, Paecilomyces lecythidis, and Sporothrix stenoceras.</title>
        <authorList>
            <person name="Aylward J."/>
            <person name="Wilson A.M."/>
            <person name="Visagie C.M."/>
            <person name="Spraker J."/>
            <person name="Barnes I."/>
            <person name="Buitendag C."/>
            <person name="Ceriani C."/>
            <person name="Del Mar Angel L."/>
            <person name="du Plessis D."/>
            <person name="Fuchs T."/>
            <person name="Gasser K."/>
            <person name="Kramer D."/>
            <person name="Li W."/>
            <person name="Munsamy K."/>
            <person name="Piso A."/>
            <person name="Price J.L."/>
            <person name="Sonnekus B."/>
            <person name="Thomas C."/>
            <person name="van der Nest A."/>
            <person name="van Dijk A."/>
            <person name="van Heerden A."/>
            <person name="van Vuuren N."/>
            <person name="Yilmaz N."/>
            <person name="Duong T.A."/>
            <person name="van der Merwe N.A."/>
            <person name="Wingfield M.J."/>
            <person name="Wingfield B.D."/>
        </authorList>
    </citation>
    <scope>NUCLEOTIDE SEQUENCE [LARGE SCALE GENOMIC DNA]</scope>
    <source>
        <strain evidence="3 4">CMW 12675</strain>
    </source>
</reference>
<dbReference type="InterPro" id="IPR000361">
    <property type="entry name" value="ATAP_core_dom"/>
</dbReference>
<protein>
    <submittedName>
        <fullName evidence="3">[4Fe-4S] proteins maturation</fullName>
    </submittedName>
</protein>
<proteinExistence type="inferred from homology"/>
<evidence type="ECO:0000313" key="3">
    <source>
        <dbReference type="EMBL" id="KAL1895320.1"/>
    </source>
</evidence>
<accession>A0ABR3Z5I1</accession>
<evidence type="ECO:0000256" key="1">
    <source>
        <dbReference type="ARBA" id="ARBA00006718"/>
    </source>
</evidence>
<sequence length="235" mass="25686">MPHIACSASGPAFRLPILLARSTIASIPGLDFLYPAFSRRTFSTVPRSILNPSTVSYRAGSFRYLSRAIKSHAHRGFGTTTPQQKTLCIHNPTVDEDGKDMHMEITTRAAKRLTKIMKRDNKPGLALKVQVESGGCHGFQYTMSLVEIPDQGTKEWGETVGEDNTIFQYIADDAVNLDNALQGSPKIILDEPSLSLLKDSKVDFTSELIGSQFKIVDNPRATSSCGCGTSFDVAM</sequence>
<dbReference type="PANTHER" id="PTHR43011">
    <property type="entry name" value="IRON-SULFUR CLUSTER ASSEMBLY 2 HOMOLOG, MITOCHONDRIAL"/>
    <property type="match status" value="1"/>
</dbReference>
<keyword evidence="4" id="KW-1185">Reference proteome</keyword>
<dbReference type="InterPro" id="IPR035903">
    <property type="entry name" value="HesB-like_dom_sf"/>
</dbReference>
<evidence type="ECO:0000313" key="4">
    <source>
        <dbReference type="Proteomes" id="UP001583280"/>
    </source>
</evidence>
<evidence type="ECO:0000259" key="2">
    <source>
        <dbReference type="Pfam" id="PF01521"/>
    </source>
</evidence>
<comment type="similarity">
    <text evidence="1">Belongs to the HesB/IscA family.</text>
</comment>
<gene>
    <name evidence="3" type="primary">ISA2</name>
    <name evidence="3" type="ORF">Cpir12675_003277</name>
</gene>
<dbReference type="PANTHER" id="PTHR43011:SF1">
    <property type="entry name" value="IRON-SULFUR CLUSTER ASSEMBLY 2 HOMOLOG, MITOCHONDRIAL"/>
    <property type="match status" value="1"/>
</dbReference>
<name>A0ABR3Z5I1_9PEZI</name>
<comment type="caution">
    <text evidence="3">The sequence shown here is derived from an EMBL/GenBank/DDBJ whole genome shotgun (WGS) entry which is preliminary data.</text>
</comment>
<dbReference type="EMBL" id="JAWDJO010000075">
    <property type="protein sequence ID" value="KAL1895320.1"/>
    <property type="molecule type" value="Genomic_DNA"/>
</dbReference>
<dbReference type="SUPFAM" id="SSF89360">
    <property type="entry name" value="HesB-like domain"/>
    <property type="match status" value="1"/>
</dbReference>
<dbReference type="Gene3D" id="2.60.300.12">
    <property type="entry name" value="HesB-like domain"/>
    <property type="match status" value="1"/>
</dbReference>
<organism evidence="3 4">
    <name type="scientific">Ceratocystis pirilliformis</name>
    <dbReference type="NCBI Taxonomy" id="259994"/>
    <lineage>
        <taxon>Eukaryota</taxon>
        <taxon>Fungi</taxon>
        <taxon>Dikarya</taxon>
        <taxon>Ascomycota</taxon>
        <taxon>Pezizomycotina</taxon>
        <taxon>Sordariomycetes</taxon>
        <taxon>Hypocreomycetidae</taxon>
        <taxon>Microascales</taxon>
        <taxon>Ceratocystidaceae</taxon>
        <taxon>Ceratocystis</taxon>
    </lineage>
</organism>
<dbReference type="Proteomes" id="UP001583280">
    <property type="component" value="Unassembled WGS sequence"/>
</dbReference>
<dbReference type="Pfam" id="PF01521">
    <property type="entry name" value="Fe-S_biosyn"/>
    <property type="match status" value="1"/>
</dbReference>
<feature type="domain" description="Core" evidence="2">
    <location>
        <begin position="101"/>
        <end position="228"/>
    </location>
</feature>